<dbReference type="EMBL" id="CAJNOV010010828">
    <property type="protein sequence ID" value="CAF1424032.1"/>
    <property type="molecule type" value="Genomic_DNA"/>
</dbReference>
<feature type="transmembrane region" description="Helical" evidence="8">
    <location>
        <begin position="148"/>
        <end position="166"/>
    </location>
</feature>
<dbReference type="Gene3D" id="1.20.120.1630">
    <property type="match status" value="1"/>
</dbReference>
<evidence type="ECO:0000256" key="7">
    <source>
        <dbReference type="ARBA" id="ARBA00032957"/>
    </source>
</evidence>
<dbReference type="AlphaFoldDB" id="A0A817A8M3"/>
<dbReference type="EMBL" id="CAJOBG010004159">
    <property type="protein sequence ID" value="CAF4097987.1"/>
    <property type="molecule type" value="Genomic_DNA"/>
</dbReference>
<comment type="similarity">
    <text evidence="2">Belongs to the nurim family.</text>
</comment>
<dbReference type="Proteomes" id="UP000663856">
    <property type="component" value="Unassembled WGS sequence"/>
</dbReference>
<feature type="transmembrane region" description="Helical" evidence="8">
    <location>
        <begin position="108"/>
        <end position="127"/>
    </location>
</feature>
<keyword evidence="3 8" id="KW-0812">Transmembrane</keyword>
<evidence type="ECO:0000256" key="4">
    <source>
        <dbReference type="ARBA" id="ARBA00022989"/>
    </source>
</evidence>
<feature type="transmembrane region" description="Helical" evidence="8">
    <location>
        <begin position="67"/>
        <end position="88"/>
    </location>
</feature>
<name>A0A817A8M3_9BILA</name>
<dbReference type="Proteomes" id="UP000663887">
    <property type="component" value="Unassembled WGS sequence"/>
</dbReference>
<dbReference type="Proteomes" id="UP000663842">
    <property type="component" value="Unassembled WGS sequence"/>
</dbReference>
<comment type="subcellular location">
    <subcellularLocation>
        <location evidence="1">Nucleus inner membrane</location>
        <topology evidence="1">Multi-pass membrane protein</topology>
    </subcellularLocation>
</comment>
<comment type="caution">
    <text evidence="12">The sequence shown here is derived from an EMBL/GenBank/DDBJ whole genome shotgun (WGS) entry which is preliminary data.</text>
</comment>
<evidence type="ECO:0000256" key="3">
    <source>
        <dbReference type="ARBA" id="ARBA00022692"/>
    </source>
</evidence>
<sequence>MNSIARIIWFLLNLLLGAAVARILFDWGACDMQMPLIYKNLISAHLPILNPIFNVPYVQINRLSSSVVAKLIFNGFLYAIFGFSHTFFAQEFVQATLARFLFPKQTLRTVYCIIVTVTAFIIMGFWQHTGIQLWNWLPSTMNNYQQQLVLLITYHIIFAPGWYVIIKFNLFEFGGLKQIFSRIESAGCPYSLSANSETRTTGTANLVTSGLFRYCRHPLYFVTILAWVLTPVMSLDHFVLVIYTCLYVLIGIPFEERKLVQIFGPAYADYQQRVPAIMPRFTSKTKKN</sequence>
<evidence type="ECO:0000313" key="14">
    <source>
        <dbReference type="EMBL" id="CAF4097987.1"/>
    </source>
</evidence>
<keyword evidence="16" id="KW-1185">Reference proteome</keyword>
<feature type="transmembrane region" description="Helical" evidence="8">
    <location>
        <begin position="7"/>
        <end position="25"/>
    </location>
</feature>
<organism evidence="12 15">
    <name type="scientific">Rotaria magnacalcarata</name>
    <dbReference type="NCBI Taxonomy" id="392030"/>
    <lineage>
        <taxon>Eukaryota</taxon>
        <taxon>Metazoa</taxon>
        <taxon>Spiralia</taxon>
        <taxon>Gnathifera</taxon>
        <taxon>Rotifera</taxon>
        <taxon>Eurotatoria</taxon>
        <taxon>Bdelloidea</taxon>
        <taxon>Philodinida</taxon>
        <taxon>Philodinidae</taxon>
        <taxon>Rotaria</taxon>
    </lineage>
</organism>
<keyword evidence="5 8" id="KW-0472">Membrane</keyword>
<dbReference type="InterPro" id="IPR010721">
    <property type="entry name" value="UstE-like"/>
</dbReference>
<dbReference type="GO" id="GO:0005637">
    <property type="term" value="C:nuclear inner membrane"/>
    <property type="evidence" value="ECO:0007669"/>
    <property type="project" value="UniProtKB-SubCell"/>
</dbReference>
<evidence type="ECO:0000313" key="12">
    <source>
        <dbReference type="EMBL" id="CAF2245997.1"/>
    </source>
</evidence>
<evidence type="ECO:0000256" key="6">
    <source>
        <dbReference type="ARBA" id="ARBA00031700"/>
    </source>
</evidence>
<reference evidence="12" key="1">
    <citation type="submission" date="2021-02" db="EMBL/GenBank/DDBJ databases">
        <authorList>
            <person name="Nowell W R."/>
        </authorList>
    </citation>
    <scope>NUCLEOTIDE SEQUENCE</scope>
</reference>
<dbReference type="Pfam" id="PF06966">
    <property type="entry name" value="DUF1295"/>
    <property type="match status" value="1"/>
</dbReference>
<dbReference type="EMBL" id="CAJOBF010002298">
    <property type="protein sequence ID" value="CAF4024484.1"/>
    <property type="molecule type" value="Genomic_DNA"/>
</dbReference>
<evidence type="ECO:0000256" key="2">
    <source>
        <dbReference type="ARBA" id="ARBA00010631"/>
    </source>
</evidence>
<keyword evidence="4 8" id="KW-1133">Transmembrane helix</keyword>
<evidence type="ECO:0000313" key="16">
    <source>
        <dbReference type="Proteomes" id="UP000663866"/>
    </source>
</evidence>
<dbReference type="OrthoDB" id="422086at2759"/>
<evidence type="ECO:0000313" key="10">
    <source>
        <dbReference type="EMBL" id="CAF1532132.1"/>
    </source>
</evidence>
<dbReference type="EMBL" id="CAJNRF010018004">
    <property type="protein sequence ID" value="CAF2245997.1"/>
    <property type="molecule type" value="Genomic_DNA"/>
</dbReference>
<proteinExistence type="inferred from homology"/>
<evidence type="ECO:0000313" key="13">
    <source>
        <dbReference type="EMBL" id="CAF4024484.1"/>
    </source>
</evidence>
<gene>
    <name evidence="9" type="ORF">CJN711_LOCUS23174</name>
    <name evidence="10" type="ORF">KQP761_LOCUS16370</name>
    <name evidence="14" type="ORF">OVN521_LOCUS20737</name>
    <name evidence="13" type="ORF">UXM345_LOCUS17583</name>
    <name evidence="12" type="ORF">WKI299_LOCUS36759</name>
    <name evidence="11" type="ORF">XDN619_LOCUS32464</name>
</gene>
<evidence type="ECO:0000256" key="1">
    <source>
        <dbReference type="ARBA" id="ARBA00004473"/>
    </source>
</evidence>
<dbReference type="Proteomes" id="UP000663834">
    <property type="component" value="Unassembled WGS sequence"/>
</dbReference>
<dbReference type="Proteomes" id="UP000663855">
    <property type="component" value="Unassembled WGS sequence"/>
</dbReference>
<dbReference type="EMBL" id="CAJNRG010016227">
    <property type="protein sequence ID" value="CAF2194471.1"/>
    <property type="molecule type" value="Genomic_DNA"/>
</dbReference>
<evidence type="ECO:0000313" key="11">
    <source>
        <dbReference type="EMBL" id="CAF2194471.1"/>
    </source>
</evidence>
<dbReference type="Proteomes" id="UP000663866">
    <property type="component" value="Unassembled WGS sequence"/>
</dbReference>
<dbReference type="InterPro" id="IPR033580">
    <property type="entry name" value="Nurim-like"/>
</dbReference>
<evidence type="ECO:0000313" key="9">
    <source>
        <dbReference type="EMBL" id="CAF1424032.1"/>
    </source>
</evidence>
<protein>
    <recommendedName>
        <fullName evidence="7">Nuclear envelope membrane protein</fullName>
    </recommendedName>
    <alternativeName>
        <fullName evidence="6">Nuclear rim protein</fullName>
    </alternativeName>
</protein>
<evidence type="ECO:0000256" key="8">
    <source>
        <dbReference type="SAM" id="Phobius"/>
    </source>
</evidence>
<dbReference type="EMBL" id="CAJNOW010008208">
    <property type="protein sequence ID" value="CAF1532132.1"/>
    <property type="molecule type" value="Genomic_DNA"/>
</dbReference>
<dbReference type="PANTHER" id="PTHR31040">
    <property type="entry name" value="NURIM"/>
    <property type="match status" value="1"/>
</dbReference>
<feature type="transmembrane region" description="Helical" evidence="8">
    <location>
        <begin position="219"/>
        <end position="250"/>
    </location>
</feature>
<evidence type="ECO:0000313" key="15">
    <source>
        <dbReference type="Proteomes" id="UP000663856"/>
    </source>
</evidence>
<accession>A0A817A8M3</accession>
<evidence type="ECO:0000256" key="5">
    <source>
        <dbReference type="ARBA" id="ARBA00023136"/>
    </source>
</evidence>
<dbReference type="PANTHER" id="PTHR31040:SF1">
    <property type="entry name" value="NURIM"/>
    <property type="match status" value="1"/>
</dbReference>